<evidence type="ECO:0000256" key="4">
    <source>
        <dbReference type="ARBA" id="ARBA00023136"/>
    </source>
</evidence>
<dbReference type="FunFam" id="3.40.50.2300:FF:000721">
    <property type="entry name" value="Guanylate cyclase"/>
    <property type="match status" value="1"/>
</dbReference>
<dbReference type="GO" id="GO:0017046">
    <property type="term" value="F:peptide hormone binding"/>
    <property type="evidence" value="ECO:0007669"/>
    <property type="project" value="TreeGrafter"/>
</dbReference>
<dbReference type="InterPro" id="IPR028082">
    <property type="entry name" value="Peripla_BP_I"/>
</dbReference>
<evidence type="ECO:0000256" key="2">
    <source>
        <dbReference type="ARBA" id="ARBA00022692"/>
    </source>
</evidence>
<dbReference type="PANTHER" id="PTHR44755:SF11">
    <property type="entry name" value="ATRIAL NATRIURETIC PEPTIDE RECEPTOR 3 ISOFORM X1"/>
    <property type="match status" value="1"/>
</dbReference>
<dbReference type="PROSITE" id="PS50011">
    <property type="entry name" value="PROTEIN_KINASE_DOM"/>
    <property type="match status" value="1"/>
</dbReference>
<feature type="domain" description="Protein kinase" evidence="6">
    <location>
        <begin position="588"/>
        <end position="695"/>
    </location>
</feature>
<dbReference type="GO" id="GO:0005524">
    <property type="term" value="F:ATP binding"/>
    <property type="evidence" value="ECO:0007669"/>
    <property type="project" value="InterPro"/>
</dbReference>
<keyword evidence="3 5" id="KW-1133">Transmembrane helix</keyword>
<dbReference type="Proteomes" id="UP000887561">
    <property type="component" value="Unplaced"/>
</dbReference>
<keyword evidence="2 5" id="KW-0812">Transmembrane</keyword>
<evidence type="ECO:0000256" key="3">
    <source>
        <dbReference type="ARBA" id="ARBA00022989"/>
    </source>
</evidence>
<accession>A0A915M4W1</accession>
<dbReference type="InterPro" id="IPR001245">
    <property type="entry name" value="Ser-Thr/Tyr_kinase_cat_dom"/>
</dbReference>
<dbReference type="SUPFAM" id="SSF56112">
    <property type="entry name" value="Protein kinase-like (PK-like)"/>
    <property type="match status" value="1"/>
</dbReference>
<reference evidence="8" key="1">
    <citation type="submission" date="2022-11" db="UniProtKB">
        <authorList>
            <consortium name="WormBaseParasite"/>
        </authorList>
    </citation>
    <scope>IDENTIFICATION</scope>
</reference>
<dbReference type="GO" id="GO:0016020">
    <property type="term" value="C:membrane"/>
    <property type="evidence" value="ECO:0007669"/>
    <property type="project" value="UniProtKB-SubCell"/>
</dbReference>
<dbReference type="GO" id="GO:0004672">
    <property type="term" value="F:protein kinase activity"/>
    <property type="evidence" value="ECO:0007669"/>
    <property type="project" value="InterPro"/>
</dbReference>
<keyword evidence="7" id="KW-1185">Reference proteome</keyword>
<feature type="transmembrane region" description="Helical" evidence="5">
    <location>
        <begin position="503"/>
        <end position="524"/>
    </location>
</feature>
<evidence type="ECO:0000256" key="1">
    <source>
        <dbReference type="ARBA" id="ARBA00004370"/>
    </source>
</evidence>
<dbReference type="SUPFAM" id="SSF53822">
    <property type="entry name" value="Periplasmic binding protein-like I"/>
    <property type="match status" value="3"/>
</dbReference>
<protein>
    <submittedName>
        <fullName evidence="8">Protein kinase domain-containing protein</fullName>
    </submittedName>
</protein>
<comment type="subcellular location">
    <subcellularLocation>
        <location evidence="1">Membrane</location>
    </subcellularLocation>
</comment>
<evidence type="ECO:0000259" key="6">
    <source>
        <dbReference type="PROSITE" id="PS50011"/>
    </source>
</evidence>
<dbReference type="Gene3D" id="3.30.200.20">
    <property type="entry name" value="Phosphorylase Kinase, domain 1"/>
    <property type="match status" value="1"/>
</dbReference>
<dbReference type="InterPro" id="IPR011009">
    <property type="entry name" value="Kinase-like_dom_sf"/>
</dbReference>
<organism evidence="7 8">
    <name type="scientific">Meloidogyne javanica</name>
    <name type="common">Root-knot nematode worm</name>
    <dbReference type="NCBI Taxonomy" id="6303"/>
    <lineage>
        <taxon>Eukaryota</taxon>
        <taxon>Metazoa</taxon>
        <taxon>Ecdysozoa</taxon>
        <taxon>Nematoda</taxon>
        <taxon>Chromadorea</taxon>
        <taxon>Rhabditida</taxon>
        <taxon>Tylenchina</taxon>
        <taxon>Tylenchomorpha</taxon>
        <taxon>Tylenchoidea</taxon>
        <taxon>Meloidogynidae</taxon>
        <taxon>Meloidogyninae</taxon>
        <taxon>Meloidogyne</taxon>
        <taxon>Meloidogyne incognita group</taxon>
    </lineage>
</organism>
<dbReference type="GO" id="GO:0007165">
    <property type="term" value="P:signal transduction"/>
    <property type="evidence" value="ECO:0007669"/>
    <property type="project" value="TreeGrafter"/>
</dbReference>
<dbReference type="Gene3D" id="3.40.50.2300">
    <property type="match status" value="4"/>
</dbReference>
<evidence type="ECO:0000313" key="8">
    <source>
        <dbReference type="WBParaSite" id="scaffold2604_cov223.g5127"/>
    </source>
</evidence>
<dbReference type="PANTHER" id="PTHR44755">
    <property type="entry name" value="NATRIURETIC PEPTIDE RECEPTOR 3-RELATED"/>
    <property type="match status" value="1"/>
</dbReference>
<proteinExistence type="predicted"/>
<evidence type="ECO:0000313" key="7">
    <source>
        <dbReference type="Proteomes" id="UP000887561"/>
    </source>
</evidence>
<dbReference type="GO" id="GO:0038023">
    <property type="term" value="F:signaling receptor activity"/>
    <property type="evidence" value="ECO:0007669"/>
    <property type="project" value="TreeGrafter"/>
</dbReference>
<dbReference type="AlphaFoldDB" id="A0A915M4W1"/>
<dbReference type="Pfam" id="PF01094">
    <property type="entry name" value="ANF_receptor"/>
    <property type="match status" value="1"/>
</dbReference>
<dbReference type="Pfam" id="PF07714">
    <property type="entry name" value="PK_Tyr_Ser-Thr"/>
    <property type="match status" value="1"/>
</dbReference>
<dbReference type="InterPro" id="IPR000719">
    <property type="entry name" value="Prot_kinase_dom"/>
</dbReference>
<dbReference type="WBParaSite" id="scaffold2604_cov223.g5127">
    <property type="protein sequence ID" value="scaffold2604_cov223.g5127"/>
    <property type="gene ID" value="scaffold2604_cov223.g5127"/>
</dbReference>
<dbReference type="InterPro" id="IPR001828">
    <property type="entry name" value="ANF_lig-bd_rcpt"/>
</dbReference>
<dbReference type="InterPro" id="IPR052612">
    <property type="entry name" value="ANP_Clearance_Receptor"/>
</dbReference>
<keyword evidence="4 5" id="KW-0472">Membrane</keyword>
<evidence type="ECO:0000256" key="5">
    <source>
        <dbReference type="SAM" id="Phobius"/>
    </source>
</evidence>
<sequence length="695" mass="78063">DKFGLTIPKVRPIIDIAIENVIKYGTMPPNWINITYHDSRYWEDTLLAERVSATGVVQAYCNKRLDAIFGFADAYSLATVSKISAGFGEGVPVLTTTGLTTIIGSKKSYPYVTRMRENNDFFMETWKTQTPHVAFDEELTRSKEEVNEWVKLASLQANVVGLPTDADDNPLRNPYKLSIAKAQPVFDVAIEDIITKFKILPPNSLLIAYEDTQLSDAIGPQKIVNHYCNKSVDAVMGMAYVFALAPVARMSQFWGIGGVPVFTTTKSSLLSNIIILCASPDTVREIMLAAYELGMATSGEYVFINIDVSTGSHAEKPWLRQNDSSGSAEENEKAKQAYRALKTISLRRSDLEEYKNFEARVKERAEKKYNYSKNTGKEYEMNNFISAFYDAVLLYAIALNETLSEGLDPRNGRNITSKMWNRTFVGITGNVSIDHNGDRYSDYSLLDLDPEQGKFVEVAYYSGASNELKEITDFHWVGGKPPKDFPVCGWDRSKCPEGYPAHVYALMCLGIVVVILLIGFAIFYRRYRAEAELAKMTWKIKWEELDGEDIGKDKRKKRLNVVGCSSGNNRGKLKSDLLEQSEVLLLRSNSRVSIGSDKSGGSVETIQLQNNAQIFTKTAMYKGTMVAIKMLNLDPKKYPKLELPRSLLIQLKEMKDLQHDHLTRFCGACVDAPNYCIVTEYCPKGSLEDILENEK</sequence>
<name>A0A915M4W1_MELJA</name>